<dbReference type="AlphaFoldDB" id="A0A419SJD4"/>
<dbReference type="InterPro" id="IPR003797">
    <property type="entry name" value="DegV"/>
</dbReference>
<dbReference type="InterPro" id="IPR043168">
    <property type="entry name" value="DegV_C"/>
</dbReference>
<dbReference type="Gene3D" id="3.40.50.10170">
    <property type="match status" value="1"/>
</dbReference>
<name>A0A419SJD4_9BACL</name>
<organism evidence="2 3">
    <name type="scientific">Ammoniphilus oxalaticus</name>
    <dbReference type="NCBI Taxonomy" id="66863"/>
    <lineage>
        <taxon>Bacteria</taxon>
        <taxon>Bacillati</taxon>
        <taxon>Bacillota</taxon>
        <taxon>Bacilli</taxon>
        <taxon>Bacillales</taxon>
        <taxon>Paenibacillaceae</taxon>
        <taxon>Aneurinibacillus group</taxon>
        <taxon>Ammoniphilus</taxon>
    </lineage>
</organism>
<keyword evidence="1" id="KW-0446">Lipid-binding</keyword>
<dbReference type="Proteomes" id="UP000284219">
    <property type="component" value="Unassembled WGS sequence"/>
</dbReference>
<protein>
    <submittedName>
        <fullName evidence="2">EDD domain protein</fullName>
    </submittedName>
</protein>
<comment type="caution">
    <text evidence="2">The sequence shown here is derived from an EMBL/GenBank/DDBJ whole genome shotgun (WGS) entry which is preliminary data.</text>
</comment>
<sequence length="285" mass="31513">MATIKIVTDSTADISKEIAERWGIHVVPLKVHVDTKTYLDGIEITPSTFFEKLENTNQFPSTSQPPPIQFETMYREILESEGADTQIISIHLSSALSGTYQSANLAKNMMGDEVDIDVIDSKKASYMLGMIVVEAAKAAEQGNTKEECLALIEKMIREQKEFFLVDTLTYLQKGGRIGRAQAVVGTLLNVKPILALNESGEVYPFEKVRGKRKALATIIDECKSYAHDEKVIVSILYGLNRAEAEQLKETLMSEFNIQEVTFAQIGPVIGAHVGPQALAVVMYKP</sequence>
<gene>
    <name evidence="2" type="ORF">BEP19_07035</name>
</gene>
<dbReference type="EMBL" id="MCHY01000008">
    <property type="protein sequence ID" value="RKD24154.1"/>
    <property type="molecule type" value="Genomic_DNA"/>
</dbReference>
<dbReference type="OrthoDB" id="9780660at2"/>
<dbReference type="InterPro" id="IPR050270">
    <property type="entry name" value="DegV_domain_contain"/>
</dbReference>
<evidence type="ECO:0000313" key="3">
    <source>
        <dbReference type="Proteomes" id="UP000284219"/>
    </source>
</evidence>
<dbReference type="PANTHER" id="PTHR33434">
    <property type="entry name" value="DEGV DOMAIN-CONTAINING PROTEIN DR_1986-RELATED"/>
    <property type="match status" value="1"/>
</dbReference>
<reference evidence="2 3" key="1">
    <citation type="submission" date="2016-08" db="EMBL/GenBank/DDBJ databases">
        <title>Novel Firmicute Genomes.</title>
        <authorList>
            <person name="Poppleton D.I."/>
            <person name="Gribaldo S."/>
        </authorList>
    </citation>
    <scope>NUCLEOTIDE SEQUENCE [LARGE SCALE GENOMIC DNA]</scope>
    <source>
        <strain evidence="2 3">RAOx-1</strain>
    </source>
</reference>
<evidence type="ECO:0000256" key="1">
    <source>
        <dbReference type="ARBA" id="ARBA00023121"/>
    </source>
</evidence>
<dbReference type="Pfam" id="PF02645">
    <property type="entry name" value="DegV"/>
    <property type="match status" value="1"/>
</dbReference>
<dbReference type="PANTHER" id="PTHR33434:SF2">
    <property type="entry name" value="FATTY ACID-BINDING PROTEIN TM_1468"/>
    <property type="match status" value="1"/>
</dbReference>
<dbReference type="NCBIfam" id="TIGR00762">
    <property type="entry name" value="DegV"/>
    <property type="match status" value="1"/>
</dbReference>
<dbReference type="Gene3D" id="3.30.1180.10">
    <property type="match status" value="1"/>
</dbReference>
<accession>A0A419SJD4</accession>
<dbReference type="PROSITE" id="PS51482">
    <property type="entry name" value="DEGV"/>
    <property type="match status" value="1"/>
</dbReference>
<evidence type="ECO:0000313" key="2">
    <source>
        <dbReference type="EMBL" id="RKD24154.1"/>
    </source>
</evidence>
<dbReference type="SUPFAM" id="SSF82549">
    <property type="entry name" value="DAK1/DegV-like"/>
    <property type="match status" value="1"/>
</dbReference>
<dbReference type="RefSeq" id="WP_120189416.1">
    <property type="nucleotide sequence ID" value="NZ_MCHY01000008.1"/>
</dbReference>
<keyword evidence="3" id="KW-1185">Reference proteome</keyword>
<proteinExistence type="predicted"/>
<dbReference type="GO" id="GO:0008289">
    <property type="term" value="F:lipid binding"/>
    <property type="evidence" value="ECO:0007669"/>
    <property type="project" value="UniProtKB-KW"/>
</dbReference>